<dbReference type="KEGG" id="obi:106869094"/>
<feature type="transmembrane region" description="Helical" evidence="2">
    <location>
        <begin position="109"/>
        <end position="128"/>
    </location>
</feature>
<dbReference type="InterPro" id="IPR050327">
    <property type="entry name" value="Proton-linked_MCT"/>
</dbReference>
<evidence type="ECO:0000313" key="3">
    <source>
        <dbReference type="EMBL" id="KOF91745.1"/>
    </source>
</evidence>
<feature type="transmembrane region" description="Helical" evidence="2">
    <location>
        <begin position="421"/>
        <end position="441"/>
    </location>
</feature>
<keyword evidence="2" id="KW-1133">Transmembrane helix</keyword>
<dbReference type="EMBL" id="KQ417482">
    <property type="protein sequence ID" value="KOF91745.1"/>
    <property type="molecule type" value="Genomic_DNA"/>
</dbReference>
<feature type="transmembrane region" description="Helical" evidence="2">
    <location>
        <begin position="356"/>
        <end position="374"/>
    </location>
</feature>
<dbReference type="AlphaFoldDB" id="A0A0L8HSM4"/>
<evidence type="ECO:0000256" key="2">
    <source>
        <dbReference type="SAM" id="Phobius"/>
    </source>
</evidence>
<feature type="region of interest" description="Disordered" evidence="1">
    <location>
        <begin position="301"/>
        <end position="336"/>
    </location>
</feature>
<dbReference type="InterPro" id="IPR011701">
    <property type="entry name" value="MFS"/>
</dbReference>
<dbReference type="OMA" id="VTGITIC"/>
<dbReference type="SUPFAM" id="SSF103473">
    <property type="entry name" value="MFS general substrate transporter"/>
    <property type="match status" value="1"/>
</dbReference>
<dbReference type="PANTHER" id="PTHR11360:SF311">
    <property type="entry name" value="MAJOR FACILITATOR SUPERFAMILY (MFS) PROFILE DOMAIN-CONTAINING PROTEIN"/>
    <property type="match status" value="1"/>
</dbReference>
<proteinExistence type="predicted"/>
<dbReference type="Pfam" id="PF07690">
    <property type="entry name" value="MFS_1"/>
    <property type="match status" value="1"/>
</dbReference>
<dbReference type="OrthoDB" id="6143723at2759"/>
<accession>A0A0L8HSM4</accession>
<feature type="transmembrane region" description="Helical" evidence="2">
    <location>
        <begin position="83"/>
        <end position="103"/>
    </location>
</feature>
<feature type="transmembrane region" description="Helical" evidence="2">
    <location>
        <begin position="394"/>
        <end position="414"/>
    </location>
</feature>
<sequence>MEVEAIPLRNPSSDVECQNVGNISKTMNCQGKTKPPLSIGQKVELVFVIFSGFVINFMVFGFSASLSVYFVKYKRAFPMHYELVLLTIFLETGIFSIVGMLAGMFLHKFGVRATAVLGSVLLSLGVGASCFAPNIIFLMCFFGIVSGFGSSFLFFSMNVGVASYLENSGRHFMPLVDMGGSAGGIVCPPLISYLIDFYGWRGSLLIFSAIALNSLPCGLMYSIKNRNDLHSTVDNNDKNSKQRQDSYGEKDIDCIYRLLSTDIEEAGKTDSWYVEQNSEQLPLQSNNSHCAEETGDLARNETSSDHCLATTPAIDDSSSLNREHSKTNDQVEDTKNTTSEISQKALFFSIFSNKDFLLFVLTMTVVVSSELTLSAMTSDFFVSKGTTRSEAAQIYGIGFTGEIIAHISSTWMLYKNKTLSLLIFCISAILSGAFVTIYPSIPTMTSLSSAGWAIFLTICEMTAHGHYQAVCILVILEFFDEKRYPFAIGFTMTVSGIFVPIFGYIFGIITQYNNNDYTVSFYLLGSLIVVFTLPTFIRFLVKREKSKRKETHQKNLEINLKDS</sequence>
<feature type="transmembrane region" description="Helical" evidence="2">
    <location>
        <begin position="135"/>
        <end position="155"/>
    </location>
</feature>
<evidence type="ECO:0000256" key="1">
    <source>
        <dbReference type="SAM" id="MobiDB-lite"/>
    </source>
</evidence>
<feature type="transmembrane region" description="Helical" evidence="2">
    <location>
        <begin position="521"/>
        <end position="541"/>
    </location>
</feature>
<dbReference type="Gene3D" id="1.20.1250.20">
    <property type="entry name" value="MFS general substrate transporter like domains"/>
    <property type="match status" value="2"/>
</dbReference>
<name>A0A0L8HSM4_OCTBM</name>
<feature type="transmembrane region" description="Helical" evidence="2">
    <location>
        <begin position="453"/>
        <end position="479"/>
    </location>
</feature>
<protein>
    <recommendedName>
        <fullName evidence="4">Major facilitator superfamily (MFS) profile domain-containing protein</fullName>
    </recommendedName>
</protein>
<feature type="transmembrane region" description="Helical" evidence="2">
    <location>
        <begin position="45"/>
        <end position="71"/>
    </location>
</feature>
<dbReference type="GO" id="GO:0022857">
    <property type="term" value="F:transmembrane transporter activity"/>
    <property type="evidence" value="ECO:0007669"/>
    <property type="project" value="InterPro"/>
</dbReference>
<dbReference type="PANTHER" id="PTHR11360">
    <property type="entry name" value="MONOCARBOXYLATE TRANSPORTER"/>
    <property type="match status" value="1"/>
</dbReference>
<keyword evidence="2" id="KW-0812">Transmembrane</keyword>
<feature type="compositionally biased region" description="Basic and acidic residues" evidence="1">
    <location>
        <begin position="321"/>
        <end position="335"/>
    </location>
</feature>
<gene>
    <name evidence="3" type="ORF">OCBIM_22008189mg</name>
</gene>
<organism evidence="3">
    <name type="scientific">Octopus bimaculoides</name>
    <name type="common">California two-spotted octopus</name>
    <dbReference type="NCBI Taxonomy" id="37653"/>
    <lineage>
        <taxon>Eukaryota</taxon>
        <taxon>Metazoa</taxon>
        <taxon>Spiralia</taxon>
        <taxon>Lophotrochozoa</taxon>
        <taxon>Mollusca</taxon>
        <taxon>Cephalopoda</taxon>
        <taxon>Coleoidea</taxon>
        <taxon>Octopodiformes</taxon>
        <taxon>Octopoda</taxon>
        <taxon>Incirrata</taxon>
        <taxon>Octopodidae</taxon>
        <taxon>Octopus</taxon>
    </lineage>
</organism>
<dbReference type="InterPro" id="IPR036259">
    <property type="entry name" value="MFS_trans_sf"/>
</dbReference>
<feature type="transmembrane region" description="Helical" evidence="2">
    <location>
        <begin position="198"/>
        <end position="221"/>
    </location>
</feature>
<reference evidence="3" key="1">
    <citation type="submission" date="2015-07" db="EMBL/GenBank/DDBJ databases">
        <title>MeaNS - Measles Nucleotide Surveillance Program.</title>
        <authorList>
            <person name="Tran T."/>
            <person name="Druce J."/>
        </authorList>
    </citation>
    <scope>NUCLEOTIDE SEQUENCE</scope>
    <source>
        <strain evidence="3">UCB-OBI-ISO-001</strain>
        <tissue evidence="3">Gonad</tissue>
    </source>
</reference>
<feature type="transmembrane region" description="Helical" evidence="2">
    <location>
        <begin position="486"/>
        <end position="509"/>
    </location>
</feature>
<evidence type="ECO:0008006" key="4">
    <source>
        <dbReference type="Google" id="ProtNLM"/>
    </source>
</evidence>
<keyword evidence="2" id="KW-0472">Membrane</keyword>